<evidence type="ECO:0000313" key="1">
    <source>
        <dbReference type="EMBL" id="UUL82226.1"/>
    </source>
</evidence>
<gene>
    <name evidence="1" type="ORF">NMP03_13720</name>
</gene>
<proteinExistence type="predicted"/>
<evidence type="ECO:0000313" key="2">
    <source>
        <dbReference type="Proteomes" id="UP001058533"/>
    </source>
</evidence>
<dbReference type="Proteomes" id="UP001058533">
    <property type="component" value="Chromosome"/>
</dbReference>
<dbReference type="RefSeq" id="WP_256506021.1">
    <property type="nucleotide sequence ID" value="NZ_CP101740.1"/>
</dbReference>
<dbReference type="EMBL" id="CP101740">
    <property type="protein sequence ID" value="UUL82226.1"/>
    <property type="molecule type" value="Genomic_DNA"/>
</dbReference>
<keyword evidence="2" id="KW-1185">Reference proteome</keyword>
<name>A0ABY5L8E9_9SPHN</name>
<accession>A0ABY5L8E9</accession>
<protein>
    <submittedName>
        <fullName evidence="1">Uncharacterized protein</fullName>
    </submittedName>
</protein>
<sequence>MDAGDHPSLNAGRGGDGPLVHIEQANRVLRCLEEGLSEECGMNPEILRAAVQASIALTHLAAQAIERQERSLARW</sequence>
<organism evidence="1 2">
    <name type="scientific">Sphingomonas qomolangmaensis</name>
    <dbReference type="NCBI Taxonomy" id="2918765"/>
    <lineage>
        <taxon>Bacteria</taxon>
        <taxon>Pseudomonadati</taxon>
        <taxon>Pseudomonadota</taxon>
        <taxon>Alphaproteobacteria</taxon>
        <taxon>Sphingomonadales</taxon>
        <taxon>Sphingomonadaceae</taxon>
        <taxon>Sphingomonas</taxon>
    </lineage>
</organism>
<reference evidence="1" key="1">
    <citation type="submission" date="2022-07" db="EMBL/GenBank/DDBJ databases">
        <title>Sphingomonas sp. nov., a novel bacterium isolated from the north slope of the Mount Everest.</title>
        <authorList>
            <person name="Cui X."/>
            <person name="Liu Y."/>
        </authorList>
    </citation>
    <scope>NUCLEOTIDE SEQUENCE</scope>
    <source>
        <strain evidence="1">S5-59</strain>
    </source>
</reference>